<reference evidence="1" key="1">
    <citation type="submission" date="2021-04" db="EMBL/GenBank/DDBJ databases">
        <title>Oceanospirillales bacteria with DddD are important DMSP degraders in coastal seawater.</title>
        <authorList>
            <person name="Liu J."/>
        </authorList>
    </citation>
    <scope>NUCLEOTIDE SEQUENCE</scope>
    <source>
        <strain evidence="1">D13-1</strain>
    </source>
</reference>
<dbReference type="Proteomes" id="UP001058461">
    <property type="component" value="Chromosome"/>
</dbReference>
<organism evidence="1 2">
    <name type="scientific">Marinobacterium rhizophilum</name>
    <dbReference type="NCBI Taxonomy" id="420402"/>
    <lineage>
        <taxon>Bacteria</taxon>
        <taxon>Pseudomonadati</taxon>
        <taxon>Pseudomonadota</taxon>
        <taxon>Gammaproteobacteria</taxon>
        <taxon>Oceanospirillales</taxon>
        <taxon>Oceanospirillaceae</taxon>
        <taxon>Marinobacterium</taxon>
    </lineage>
</organism>
<accession>A0ABY5HJJ1</accession>
<evidence type="ECO:0000313" key="1">
    <source>
        <dbReference type="EMBL" id="UTW12460.1"/>
    </source>
</evidence>
<name>A0ABY5HJJ1_9GAMM</name>
<sequence length="74" mass="7991">MAMLNLALKSLKNRAGSATLRVLTIAIGVMWLLWESVEQGLALLFVIYGAALAPHFDRTLVLNALNALNAPETV</sequence>
<dbReference type="RefSeq" id="WP_255854546.1">
    <property type="nucleotide sequence ID" value="NZ_CP073347.1"/>
</dbReference>
<gene>
    <name evidence="1" type="ORF">KDW95_01895</name>
</gene>
<evidence type="ECO:0000313" key="2">
    <source>
        <dbReference type="Proteomes" id="UP001058461"/>
    </source>
</evidence>
<proteinExistence type="predicted"/>
<keyword evidence="2" id="KW-1185">Reference proteome</keyword>
<protein>
    <submittedName>
        <fullName evidence="1">Uncharacterized protein</fullName>
    </submittedName>
</protein>
<dbReference type="EMBL" id="CP073347">
    <property type="protein sequence ID" value="UTW12460.1"/>
    <property type="molecule type" value="Genomic_DNA"/>
</dbReference>